<evidence type="ECO:0000256" key="1">
    <source>
        <dbReference type="ARBA" id="ARBA00009981"/>
    </source>
</evidence>
<name>A0A094Q0Z8_9ZZZZ</name>
<dbReference type="AlphaFoldDB" id="A0A094Q0Z8"/>
<proteinExistence type="inferred from homology"/>
<accession>A0A094Q0Z8</accession>
<reference evidence="2" key="1">
    <citation type="submission" date="2014-06" db="EMBL/GenBank/DDBJ databases">
        <title>Key roles for freshwater Actinobacteria revealed by deep metagenomic sequencing.</title>
        <authorList>
            <person name="Ghai R."/>
            <person name="Mizuno C.M."/>
            <person name="Picazo A."/>
            <person name="Camacho A."/>
            <person name="Rodriguez-Valera F."/>
        </authorList>
    </citation>
    <scope>NUCLEOTIDE SEQUENCE</scope>
</reference>
<dbReference type="InterPro" id="IPR036165">
    <property type="entry name" value="YefM-like_sf"/>
</dbReference>
<comment type="caution">
    <text evidence="2">The sequence shown here is derived from an EMBL/GenBank/DDBJ whole genome shotgun (WGS) entry which is preliminary data.</text>
</comment>
<evidence type="ECO:0008006" key="3">
    <source>
        <dbReference type="Google" id="ProtNLM"/>
    </source>
</evidence>
<organism evidence="2">
    <name type="scientific">freshwater metagenome</name>
    <dbReference type="NCBI Taxonomy" id="449393"/>
    <lineage>
        <taxon>unclassified sequences</taxon>
        <taxon>metagenomes</taxon>
        <taxon>ecological metagenomes</taxon>
    </lineage>
</organism>
<sequence length="84" mass="9539">MAQVISQRELRNDSAEIMRRLDLGESFVITRNGQSVGELTPLRRQRFVSTDHFLTTMHNAPAIDAARFRADIDSVLDQDVNPRA</sequence>
<dbReference type="EMBL" id="JNSL01000070">
    <property type="protein sequence ID" value="KGA17027.1"/>
    <property type="molecule type" value="Genomic_DNA"/>
</dbReference>
<evidence type="ECO:0000313" key="2">
    <source>
        <dbReference type="EMBL" id="KGA17027.1"/>
    </source>
</evidence>
<comment type="similarity">
    <text evidence="1">Belongs to the phD/YefM antitoxin family.</text>
</comment>
<protein>
    <recommendedName>
        <fullName evidence="3">Prevent-host-death protein</fullName>
    </recommendedName>
</protein>
<gene>
    <name evidence="2" type="ORF">GM51_11320</name>
</gene>
<dbReference type="SUPFAM" id="SSF143120">
    <property type="entry name" value="YefM-like"/>
    <property type="match status" value="1"/>
</dbReference>